<name>A0ABT0E978_9GAMM</name>
<reference evidence="3" key="1">
    <citation type="submission" date="2022-04" db="EMBL/GenBank/DDBJ databases">
        <title>Alcanivorax sp. CY1518 draft genome sequence.</title>
        <authorList>
            <person name="Zhao G."/>
            <person name="An M."/>
        </authorList>
    </citation>
    <scope>NUCLEOTIDE SEQUENCE</scope>
    <source>
        <strain evidence="3">CY1518</strain>
    </source>
</reference>
<comment type="caution">
    <text evidence="3">The sequence shown here is derived from an EMBL/GenBank/DDBJ whole genome shotgun (WGS) entry which is preliminary data.</text>
</comment>
<keyword evidence="1" id="KW-0812">Transmembrane</keyword>
<evidence type="ECO:0000313" key="3">
    <source>
        <dbReference type="EMBL" id="MCK0538307.1"/>
    </source>
</evidence>
<feature type="transmembrane region" description="Helical" evidence="1">
    <location>
        <begin position="336"/>
        <end position="354"/>
    </location>
</feature>
<evidence type="ECO:0000256" key="1">
    <source>
        <dbReference type="SAM" id="Phobius"/>
    </source>
</evidence>
<dbReference type="InterPro" id="IPR025403">
    <property type="entry name" value="TgpA-like_C"/>
</dbReference>
<evidence type="ECO:0000313" key="4">
    <source>
        <dbReference type="Proteomes" id="UP001165524"/>
    </source>
</evidence>
<feature type="transmembrane region" description="Helical" evidence="1">
    <location>
        <begin position="197"/>
        <end position="225"/>
    </location>
</feature>
<proteinExistence type="predicted"/>
<sequence length="494" mass="55961">MSDAPRHQARIAPRSAWQAIDLGTRMYRRWWAPLTTVWLLTTLLPALALWWLWPGWQSALAPLLFWWLKPLWERPLLEYCARALFGERTAPLTLLRQFPRYGFSYLFDQLTWRRLSPSRSYHTPVFQLEKAPRKQTRQRLQVLALPPSSHGGALTLLTVHLEQGLAASLVVLAWVLFPWEASLTLEYWLDDQANAFGAAMLVAWYLAMTLLQPLYVCCGFALYLNKRTWLEGWDLEPGLGDIGRRRAAHIAPALALLLPLLCLAPTLEAAEPSVRDQAVEILAGEPYMPMQTEQAWRWKQPPSGDSSNFFDTLLRKLFEREPASRPLGTLPWLGELLRVLAWAALIAVMLWLLWSQRHRLAVPARPAPTRPRAPLVIQGLSLAPESLPVDVAAAIREALHEGDRRRALSLLYRATLAELHQRHGLRISAGATEGDVLRQLQQTQPDDPLTGFLARLTPAWVRTAWGRQPAADEHILALLKDWQHSGQLPGEGPA</sequence>
<keyword evidence="1" id="KW-0472">Membrane</keyword>
<keyword evidence="1" id="KW-1133">Transmembrane helix</keyword>
<accession>A0ABT0E978</accession>
<dbReference type="EMBL" id="JALKII010000007">
    <property type="protein sequence ID" value="MCK0538307.1"/>
    <property type="molecule type" value="Genomic_DNA"/>
</dbReference>
<protein>
    <submittedName>
        <fullName evidence="3">DUF4129 domain-containing protein</fullName>
    </submittedName>
</protein>
<feature type="domain" description="Protein-glutamine gamma-glutamyltransferase-like C-terminal" evidence="2">
    <location>
        <begin position="411"/>
        <end position="482"/>
    </location>
</feature>
<evidence type="ECO:0000259" key="2">
    <source>
        <dbReference type="Pfam" id="PF13559"/>
    </source>
</evidence>
<dbReference type="Proteomes" id="UP001165524">
    <property type="component" value="Unassembled WGS sequence"/>
</dbReference>
<organism evidence="3 4">
    <name type="scientific">Alcanivorax quisquiliarum</name>
    <dbReference type="NCBI Taxonomy" id="2933565"/>
    <lineage>
        <taxon>Bacteria</taxon>
        <taxon>Pseudomonadati</taxon>
        <taxon>Pseudomonadota</taxon>
        <taxon>Gammaproteobacteria</taxon>
        <taxon>Oceanospirillales</taxon>
        <taxon>Alcanivoracaceae</taxon>
        <taxon>Alcanivorax</taxon>
    </lineage>
</organism>
<feature type="transmembrane region" description="Helical" evidence="1">
    <location>
        <begin position="30"/>
        <end position="53"/>
    </location>
</feature>
<keyword evidence="4" id="KW-1185">Reference proteome</keyword>
<gene>
    <name evidence="3" type="ORF">MU846_11355</name>
</gene>
<dbReference type="Pfam" id="PF13559">
    <property type="entry name" value="DUF4129"/>
    <property type="match status" value="1"/>
</dbReference>
<dbReference type="RefSeq" id="WP_246952808.1">
    <property type="nucleotide sequence ID" value="NZ_JALKII010000007.1"/>
</dbReference>